<dbReference type="PANTHER" id="PTHR33133:SF1">
    <property type="entry name" value="EXPRESSED PROTEIN-RELATED"/>
    <property type="match status" value="1"/>
</dbReference>
<gene>
    <name evidence="2" type="ORF">NE237_030020</name>
</gene>
<name>A0A9Q0GSX8_9MAGN</name>
<dbReference type="AlphaFoldDB" id="A0A9Q0GSX8"/>
<feature type="transmembrane region" description="Helical" evidence="1">
    <location>
        <begin position="107"/>
        <end position="134"/>
    </location>
</feature>
<protein>
    <submittedName>
        <fullName evidence="2">Uncharacterized protein</fullName>
    </submittedName>
</protein>
<feature type="transmembrane region" description="Helical" evidence="1">
    <location>
        <begin position="274"/>
        <end position="301"/>
    </location>
</feature>
<accession>A0A9Q0GSX8</accession>
<keyword evidence="1" id="KW-1133">Transmembrane helix</keyword>
<dbReference type="Proteomes" id="UP001141806">
    <property type="component" value="Unassembled WGS sequence"/>
</dbReference>
<feature type="transmembrane region" description="Helical" evidence="1">
    <location>
        <begin position="154"/>
        <end position="178"/>
    </location>
</feature>
<feature type="transmembrane region" description="Helical" evidence="1">
    <location>
        <begin position="245"/>
        <end position="267"/>
    </location>
</feature>
<keyword evidence="1" id="KW-0812">Transmembrane</keyword>
<evidence type="ECO:0000256" key="1">
    <source>
        <dbReference type="SAM" id="Phobius"/>
    </source>
</evidence>
<dbReference type="EMBL" id="JAMYWD010000012">
    <property type="protein sequence ID" value="KAJ4953188.1"/>
    <property type="molecule type" value="Genomic_DNA"/>
</dbReference>
<sequence>MEAVSVISMNHFSSMDLYSELSDIVGILREALKILLRSGRLIASTTLVTLIPNSLLFLSNIFAIKLLVFDLFSKSLLLRTTDPFAMDFFQLFLCIKEDIQVLSWVKLIFFLSYSLVTLFSLLALLFSSMAYHYGKNFELKKFLLRIGSTWPMPLTTWVYITLMGVCYTLLLAGLIGLLMVISDGLAASVFACTVLAILSISLFLHSAVVWMSGLVISVAEESCYGIETLERAEELMEGGTALHGLALNLMSMVTAVVILIACQLITFNQTLVTLFIIGLVIINMVCLMKIFSFMAHMVFYYQCKKIHEDELELPIHMGYIGLIDVFF</sequence>
<feature type="transmembrane region" description="Helical" evidence="1">
    <location>
        <begin position="41"/>
        <end position="64"/>
    </location>
</feature>
<keyword evidence="1" id="KW-0472">Membrane</keyword>
<dbReference type="PANTHER" id="PTHR33133">
    <property type="entry name" value="OS08G0107100 PROTEIN-RELATED"/>
    <property type="match status" value="1"/>
</dbReference>
<organism evidence="2 3">
    <name type="scientific">Protea cynaroides</name>
    <dbReference type="NCBI Taxonomy" id="273540"/>
    <lineage>
        <taxon>Eukaryota</taxon>
        <taxon>Viridiplantae</taxon>
        <taxon>Streptophyta</taxon>
        <taxon>Embryophyta</taxon>
        <taxon>Tracheophyta</taxon>
        <taxon>Spermatophyta</taxon>
        <taxon>Magnoliopsida</taxon>
        <taxon>Proteales</taxon>
        <taxon>Proteaceae</taxon>
        <taxon>Protea</taxon>
    </lineage>
</organism>
<proteinExistence type="predicted"/>
<keyword evidence="3" id="KW-1185">Reference proteome</keyword>
<reference evidence="2" key="1">
    <citation type="journal article" date="2023" name="Plant J.">
        <title>The genome of the king protea, Protea cynaroides.</title>
        <authorList>
            <person name="Chang J."/>
            <person name="Duong T.A."/>
            <person name="Schoeman C."/>
            <person name="Ma X."/>
            <person name="Roodt D."/>
            <person name="Barker N."/>
            <person name="Li Z."/>
            <person name="Van de Peer Y."/>
            <person name="Mizrachi E."/>
        </authorList>
    </citation>
    <scope>NUCLEOTIDE SEQUENCE</scope>
    <source>
        <tissue evidence="2">Young leaves</tissue>
    </source>
</reference>
<dbReference type="OrthoDB" id="777403at2759"/>
<feature type="transmembrane region" description="Helical" evidence="1">
    <location>
        <begin position="185"/>
        <end position="204"/>
    </location>
</feature>
<comment type="caution">
    <text evidence="2">The sequence shown here is derived from an EMBL/GenBank/DDBJ whole genome shotgun (WGS) entry which is preliminary data.</text>
</comment>
<evidence type="ECO:0000313" key="3">
    <source>
        <dbReference type="Proteomes" id="UP001141806"/>
    </source>
</evidence>
<evidence type="ECO:0000313" key="2">
    <source>
        <dbReference type="EMBL" id="KAJ4953188.1"/>
    </source>
</evidence>